<evidence type="ECO:0000313" key="3">
    <source>
        <dbReference type="Proteomes" id="UP000635902"/>
    </source>
</evidence>
<dbReference type="Gene3D" id="3.20.80.10">
    <property type="entry name" value="Regulatory factor, effector binding domain"/>
    <property type="match status" value="1"/>
</dbReference>
<name>A0ABR9ZJ02_9CORY</name>
<gene>
    <name evidence="2" type="ORF">IRY30_04585</name>
</gene>
<sequence length="205" mass="23252">MVNIDIKKELKELYSQGKKEFTQVTVPALRYLAIDGQGDPNTSTDYQAAVESLYTVGYSIRAEWKKQTGNTFVVGPLEGLWWSEDPTAFVASRKNEWNWTMLIALPDSVVAEFFELGVAQARKKKPDLPIPEVRLQTIEEGECLQILHIGSYDDEGPVLATLHNDIMAERELTFNGPHHEIYLSDPRKTAPEKLKTVLRQPVKPR</sequence>
<organism evidence="2 3">
    <name type="scientific">Corynebacterium suicordis DSM 45110</name>
    <dbReference type="NCBI Taxonomy" id="1121369"/>
    <lineage>
        <taxon>Bacteria</taxon>
        <taxon>Bacillati</taxon>
        <taxon>Actinomycetota</taxon>
        <taxon>Actinomycetes</taxon>
        <taxon>Mycobacteriales</taxon>
        <taxon>Corynebacteriaceae</taxon>
        <taxon>Corynebacterium</taxon>
    </lineage>
</organism>
<reference evidence="2 3" key="1">
    <citation type="submission" date="2020-10" db="EMBL/GenBank/DDBJ databases">
        <title>Novel species in genus Corynebacterium.</title>
        <authorList>
            <person name="Zhang G."/>
        </authorList>
    </citation>
    <scope>NUCLEOTIDE SEQUENCE [LARGE SCALE GENOMIC DNA]</scope>
    <source>
        <strain evidence="2 3">DSM 45110</strain>
    </source>
</reference>
<dbReference type="InterPro" id="IPR011256">
    <property type="entry name" value="Reg_factor_effector_dom_sf"/>
</dbReference>
<dbReference type="InterPro" id="IPR008319">
    <property type="entry name" value="GyrI-like_CCH_Lin2189-like"/>
</dbReference>
<accession>A0ABR9ZJ02</accession>
<dbReference type="EMBL" id="JADKMY010000001">
    <property type="protein sequence ID" value="MBF4553357.1"/>
    <property type="molecule type" value="Genomic_DNA"/>
</dbReference>
<proteinExistence type="predicted"/>
<feature type="domain" description="GyrI-like small molecule binding" evidence="1">
    <location>
        <begin position="20"/>
        <end position="202"/>
    </location>
</feature>
<dbReference type="InterPro" id="IPR029442">
    <property type="entry name" value="GyrI-like"/>
</dbReference>
<keyword evidence="3" id="KW-1185">Reference proteome</keyword>
<dbReference type="PIRSF" id="PIRSF031644">
    <property type="entry name" value="UCP031644"/>
    <property type="match status" value="1"/>
</dbReference>
<comment type="caution">
    <text evidence="2">The sequence shown here is derived from an EMBL/GenBank/DDBJ whole genome shotgun (WGS) entry which is preliminary data.</text>
</comment>
<evidence type="ECO:0000313" key="2">
    <source>
        <dbReference type="EMBL" id="MBF4553357.1"/>
    </source>
</evidence>
<dbReference type="Proteomes" id="UP000635902">
    <property type="component" value="Unassembled WGS sequence"/>
</dbReference>
<dbReference type="Pfam" id="PF06445">
    <property type="entry name" value="GyrI-like"/>
    <property type="match status" value="1"/>
</dbReference>
<dbReference type="RefSeq" id="WP_194556175.1">
    <property type="nucleotide sequence ID" value="NZ_JADKMY010000001.1"/>
</dbReference>
<dbReference type="SUPFAM" id="SSF55136">
    <property type="entry name" value="Probable bacterial effector-binding domain"/>
    <property type="match status" value="1"/>
</dbReference>
<protein>
    <submittedName>
        <fullName evidence="2">GyrI-like domain-containing protein</fullName>
    </submittedName>
</protein>
<evidence type="ECO:0000259" key="1">
    <source>
        <dbReference type="Pfam" id="PF06445"/>
    </source>
</evidence>